<protein>
    <submittedName>
        <fullName evidence="1">Uncharacterized protein</fullName>
    </submittedName>
</protein>
<name>A0AAE0SUZ9_9BIVA</name>
<reference evidence="1" key="3">
    <citation type="submission" date="2023-05" db="EMBL/GenBank/DDBJ databases">
        <authorList>
            <person name="Smith C.H."/>
        </authorList>
    </citation>
    <scope>NUCLEOTIDE SEQUENCE</scope>
    <source>
        <strain evidence="1">CHS0354</strain>
        <tissue evidence="1">Mantle</tissue>
    </source>
</reference>
<sequence length="59" mass="6818">MDKLVKLVSDKYTARISHISIVAYYIQCYGIYNARGRSGIYWKPLAMVGKMSRLAWCEV</sequence>
<gene>
    <name evidence="1" type="ORF">CHS0354_006342</name>
</gene>
<dbReference type="EMBL" id="JAEAOA010000441">
    <property type="protein sequence ID" value="KAK3598670.1"/>
    <property type="molecule type" value="Genomic_DNA"/>
</dbReference>
<dbReference type="Proteomes" id="UP001195483">
    <property type="component" value="Unassembled WGS sequence"/>
</dbReference>
<organism evidence="1 2">
    <name type="scientific">Potamilus streckersoni</name>
    <dbReference type="NCBI Taxonomy" id="2493646"/>
    <lineage>
        <taxon>Eukaryota</taxon>
        <taxon>Metazoa</taxon>
        <taxon>Spiralia</taxon>
        <taxon>Lophotrochozoa</taxon>
        <taxon>Mollusca</taxon>
        <taxon>Bivalvia</taxon>
        <taxon>Autobranchia</taxon>
        <taxon>Heteroconchia</taxon>
        <taxon>Palaeoheterodonta</taxon>
        <taxon>Unionida</taxon>
        <taxon>Unionoidea</taxon>
        <taxon>Unionidae</taxon>
        <taxon>Ambleminae</taxon>
        <taxon>Lampsilini</taxon>
        <taxon>Potamilus</taxon>
    </lineage>
</organism>
<keyword evidence="2" id="KW-1185">Reference proteome</keyword>
<reference evidence="1" key="2">
    <citation type="journal article" date="2021" name="Genome Biol. Evol.">
        <title>Developing a high-quality reference genome for a parasitic bivalve with doubly uniparental inheritance (Bivalvia: Unionida).</title>
        <authorList>
            <person name="Smith C.H."/>
        </authorList>
    </citation>
    <scope>NUCLEOTIDE SEQUENCE</scope>
    <source>
        <strain evidence="1">CHS0354</strain>
        <tissue evidence="1">Mantle</tissue>
    </source>
</reference>
<evidence type="ECO:0000313" key="1">
    <source>
        <dbReference type="EMBL" id="KAK3598670.1"/>
    </source>
</evidence>
<proteinExistence type="predicted"/>
<accession>A0AAE0SUZ9</accession>
<reference evidence="1" key="1">
    <citation type="journal article" date="2021" name="Genome Biol. Evol.">
        <title>A High-Quality Reference Genome for a Parasitic Bivalve with Doubly Uniparental Inheritance (Bivalvia: Unionida).</title>
        <authorList>
            <person name="Smith C.H."/>
        </authorList>
    </citation>
    <scope>NUCLEOTIDE SEQUENCE</scope>
    <source>
        <strain evidence="1">CHS0354</strain>
    </source>
</reference>
<feature type="non-terminal residue" evidence="1">
    <location>
        <position position="59"/>
    </location>
</feature>
<evidence type="ECO:0000313" key="2">
    <source>
        <dbReference type="Proteomes" id="UP001195483"/>
    </source>
</evidence>
<dbReference type="AlphaFoldDB" id="A0AAE0SUZ9"/>
<comment type="caution">
    <text evidence="1">The sequence shown here is derived from an EMBL/GenBank/DDBJ whole genome shotgun (WGS) entry which is preliminary data.</text>
</comment>